<feature type="transmembrane region" description="Helical" evidence="1">
    <location>
        <begin position="121"/>
        <end position="141"/>
    </location>
</feature>
<evidence type="ECO:0000313" key="3">
    <source>
        <dbReference type="EMBL" id="KAA9010553.1"/>
    </source>
</evidence>
<keyword evidence="1" id="KW-0472">Membrane</keyword>
<dbReference type="RefSeq" id="WP_150444038.1">
    <property type="nucleotide sequence ID" value="NZ_VYQE01000001.1"/>
</dbReference>
<keyword evidence="4" id="KW-1185">Reference proteome</keyword>
<dbReference type="InterPro" id="IPR003675">
    <property type="entry name" value="Rce1/LyrA-like_dom"/>
</dbReference>
<dbReference type="Pfam" id="PF02517">
    <property type="entry name" value="Rce1-like"/>
    <property type="match status" value="1"/>
</dbReference>
<keyword evidence="3" id="KW-0482">Metalloprotease</keyword>
<dbReference type="EMBL" id="VYQE01000001">
    <property type="protein sequence ID" value="KAA9010553.1"/>
    <property type="molecule type" value="Genomic_DNA"/>
</dbReference>
<keyword evidence="1" id="KW-1133">Transmembrane helix</keyword>
<comment type="caution">
    <text evidence="3">The sequence shown here is derived from an EMBL/GenBank/DDBJ whole genome shotgun (WGS) entry which is preliminary data.</text>
</comment>
<proteinExistence type="predicted"/>
<feature type="transmembrane region" description="Helical" evidence="1">
    <location>
        <begin position="39"/>
        <end position="56"/>
    </location>
</feature>
<accession>A0A5J5GSB1</accession>
<reference evidence="3 4" key="1">
    <citation type="submission" date="2019-09" db="EMBL/GenBank/DDBJ databases">
        <authorList>
            <person name="Park J.-S."/>
            <person name="Choi H.-J."/>
        </authorList>
    </citation>
    <scope>NUCLEOTIDE SEQUENCE [LARGE SCALE GENOMIC DNA]</scope>
    <source>
        <strain evidence="3 4">176SS1-4</strain>
    </source>
</reference>
<dbReference type="GO" id="GO:0006508">
    <property type="term" value="P:proteolysis"/>
    <property type="evidence" value="ECO:0007669"/>
    <property type="project" value="UniProtKB-KW"/>
</dbReference>
<dbReference type="GO" id="GO:0080120">
    <property type="term" value="P:CAAX-box protein maturation"/>
    <property type="evidence" value="ECO:0007669"/>
    <property type="project" value="UniProtKB-ARBA"/>
</dbReference>
<keyword evidence="1" id="KW-0812">Transmembrane</keyword>
<dbReference type="Proteomes" id="UP000326554">
    <property type="component" value="Unassembled WGS sequence"/>
</dbReference>
<dbReference type="GO" id="GO:0008237">
    <property type="term" value="F:metallopeptidase activity"/>
    <property type="evidence" value="ECO:0007669"/>
    <property type="project" value="UniProtKB-KW"/>
</dbReference>
<feature type="transmembrane region" description="Helical" evidence="1">
    <location>
        <begin position="93"/>
        <end position="114"/>
    </location>
</feature>
<dbReference type="AlphaFoldDB" id="A0A5J5GSB1"/>
<name>A0A5J5GSB1_9RHOB</name>
<keyword evidence="3" id="KW-0378">Hydrolase</keyword>
<feature type="transmembrane region" description="Helical" evidence="1">
    <location>
        <begin position="68"/>
        <end position="87"/>
    </location>
</feature>
<protein>
    <submittedName>
        <fullName evidence="3">CPBP family intramembrane metalloprotease</fullName>
    </submittedName>
</protein>
<organism evidence="3 4">
    <name type="scientific">Histidinibacterium aquaticum</name>
    <dbReference type="NCBI Taxonomy" id="2613962"/>
    <lineage>
        <taxon>Bacteria</taxon>
        <taxon>Pseudomonadati</taxon>
        <taxon>Pseudomonadota</taxon>
        <taxon>Alphaproteobacteria</taxon>
        <taxon>Rhodobacterales</taxon>
        <taxon>Paracoccaceae</taxon>
        <taxon>Histidinibacterium</taxon>
    </lineage>
</organism>
<dbReference type="GO" id="GO:0004175">
    <property type="term" value="F:endopeptidase activity"/>
    <property type="evidence" value="ECO:0007669"/>
    <property type="project" value="UniProtKB-ARBA"/>
</dbReference>
<keyword evidence="3" id="KW-0645">Protease</keyword>
<evidence type="ECO:0000256" key="1">
    <source>
        <dbReference type="SAM" id="Phobius"/>
    </source>
</evidence>
<gene>
    <name evidence="3" type="ORF">F3S47_04745</name>
</gene>
<sequence>MSARVETAAAALLFAGVALLVPGATGVLGAWSPDPGRWPRMLAALAVPAFAEELVFRGPLLRWRSRALAAALLAAYVAWHPLAAALWRPEFVPLFTSPAFLFLTALLGGVALTLTLRHRRLWPAVVLHWLAVAGWLLFWGGPSV</sequence>
<evidence type="ECO:0000313" key="4">
    <source>
        <dbReference type="Proteomes" id="UP000326554"/>
    </source>
</evidence>
<evidence type="ECO:0000259" key="2">
    <source>
        <dbReference type="Pfam" id="PF02517"/>
    </source>
</evidence>
<feature type="domain" description="CAAX prenyl protease 2/Lysostaphin resistance protein A-like" evidence="2">
    <location>
        <begin position="38"/>
        <end position="131"/>
    </location>
</feature>